<accession>A0A7M4DGY5</accession>
<dbReference type="InterPro" id="IPR011032">
    <property type="entry name" value="GroES-like_sf"/>
</dbReference>
<dbReference type="InterPro" id="IPR036291">
    <property type="entry name" value="NAD(P)-bd_dom_sf"/>
</dbReference>
<dbReference type="EMBL" id="CACRYJ010000017">
    <property type="protein sequence ID" value="VZO36178.1"/>
    <property type="molecule type" value="Genomic_DNA"/>
</dbReference>
<evidence type="ECO:0000313" key="3">
    <source>
        <dbReference type="Proteomes" id="UP000419743"/>
    </source>
</evidence>
<dbReference type="EC" id="2.3.1.41" evidence="2"/>
<protein>
    <submittedName>
        <fullName evidence="2">Phthiocerol synthesis polyketide synthase type I PpsC</fullName>
        <ecNumber evidence="2">2.3.1.41</ecNumber>
    </submittedName>
</protein>
<gene>
    <name evidence="2" type="primary">ppsC_2</name>
    <name evidence="2" type="ORF">HALOF300_01382</name>
</gene>
<dbReference type="PANTHER" id="PTHR43677">
    <property type="entry name" value="SHORT-CHAIN DEHYDROGENASE/REDUCTASE"/>
    <property type="match status" value="1"/>
</dbReference>
<dbReference type="InterPro" id="IPR013154">
    <property type="entry name" value="ADH-like_N"/>
</dbReference>
<proteinExistence type="predicted"/>
<dbReference type="RefSeq" id="WP_156740188.1">
    <property type="nucleotide sequence ID" value="NZ_CACRYJ010000017.1"/>
</dbReference>
<comment type="caution">
    <text evidence="2">The sequence shown here is derived from an EMBL/GenBank/DDBJ whole genome shotgun (WGS) entry which is preliminary data.</text>
</comment>
<dbReference type="SUPFAM" id="SSF50129">
    <property type="entry name" value="GroES-like"/>
    <property type="match status" value="1"/>
</dbReference>
<evidence type="ECO:0000259" key="1">
    <source>
        <dbReference type="SMART" id="SM00829"/>
    </source>
</evidence>
<dbReference type="SMART" id="SM00829">
    <property type="entry name" value="PKS_ER"/>
    <property type="match status" value="1"/>
</dbReference>
<dbReference type="Proteomes" id="UP000419743">
    <property type="component" value="Unassembled WGS sequence"/>
</dbReference>
<dbReference type="PANTHER" id="PTHR43677:SF4">
    <property type="entry name" value="QUINONE OXIDOREDUCTASE-LIKE PROTEIN 2"/>
    <property type="match status" value="1"/>
</dbReference>
<dbReference type="AlphaFoldDB" id="A0A7M4DGY5"/>
<organism evidence="2 3">
    <name type="scientific">Occultella aeris</name>
    <dbReference type="NCBI Taxonomy" id="2761496"/>
    <lineage>
        <taxon>Bacteria</taxon>
        <taxon>Bacillati</taxon>
        <taxon>Actinomycetota</taxon>
        <taxon>Actinomycetes</taxon>
        <taxon>Micrococcales</taxon>
        <taxon>Ruaniaceae</taxon>
        <taxon>Occultella</taxon>
    </lineage>
</organism>
<keyword evidence="2" id="KW-0012">Acyltransferase</keyword>
<feature type="domain" description="Enoyl reductase (ER)" evidence="1">
    <location>
        <begin position="10"/>
        <end position="323"/>
    </location>
</feature>
<sequence length="325" mass="32187">MDAAVITEAGVPPSLLEHPDPIPGEGEALIRVHAAAIAPLDLVCASGTSYFGAPATPYVPGVQGVGEVVTSSTLPAGTRVWFPTSAGMAPGDGSMAPLSVAPEDGLLPLPDGAGDALVAALGLSAVAAWAVLTDRGGLRPGETVLVLGGGGVVGQVAIQAARILGAGRVVAAARSDGALGRCGAAGADAVVELRGGEAPAELAQRLLEASGEPVDLVVDPLCGDPGTAAASILGEGGRLVNLGSSAGPTAVYDSATLRSRSAQILGYTNNALTPARQREILAQVLEHAVAGAITVAHELVPLTDVTDAWTRQAQGRCDGRIVLAP</sequence>
<dbReference type="SUPFAM" id="SSF51735">
    <property type="entry name" value="NAD(P)-binding Rossmann-fold domains"/>
    <property type="match status" value="1"/>
</dbReference>
<evidence type="ECO:0000313" key="2">
    <source>
        <dbReference type="EMBL" id="VZO36178.1"/>
    </source>
</evidence>
<dbReference type="InterPro" id="IPR051397">
    <property type="entry name" value="Zn-ADH-like_protein"/>
</dbReference>
<keyword evidence="3" id="KW-1185">Reference proteome</keyword>
<dbReference type="Gene3D" id="3.90.180.10">
    <property type="entry name" value="Medium-chain alcohol dehydrogenases, catalytic domain"/>
    <property type="match status" value="1"/>
</dbReference>
<dbReference type="InterPro" id="IPR020843">
    <property type="entry name" value="ER"/>
</dbReference>
<dbReference type="Gene3D" id="3.40.50.720">
    <property type="entry name" value="NAD(P)-binding Rossmann-like Domain"/>
    <property type="match status" value="1"/>
</dbReference>
<dbReference type="Pfam" id="PF08240">
    <property type="entry name" value="ADH_N"/>
    <property type="match status" value="1"/>
</dbReference>
<keyword evidence="2" id="KW-0808">Transferase</keyword>
<name>A0A7M4DGY5_9MICO</name>
<dbReference type="Pfam" id="PF00107">
    <property type="entry name" value="ADH_zinc_N"/>
    <property type="match status" value="1"/>
</dbReference>
<reference evidence="2 3" key="1">
    <citation type="submission" date="2019-11" db="EMBL/GenBank/DDBJ databases">
        <authorList>
            <person name="Criscuolo A."/>
        </authorList>
    </citation>
    <scope>NUCLEOTIDE SEQUENCE [LARGE SCALE GENOMIC DNA]</scope>
    <source>
        <strain evidence="2">CIP111667</strain>
    </source>
</reference>
<dbReference type="InterPro" id="IPR013149">
    <property type="entry name" value="ADH-like_C"/>
</dbReference>
<dbReference type="GO" id="GO:0004315">
    <property type="term" value="F:3-oxoacyl-[acyl-carrier-protein] synthase activity"/>
    <property type="evidence" value="ECO:0007669"/>
    <property type="project" value="UniProtKB-EC"/>
</dbReference>
<dbReference type="GO" id="GO:0016491">
    <property type="term" value="F:oxidoreductase activity"/>
    <property type="evidence" value="ECO:0007669"/>
    <property type="project" value="InterPro"/>
</dbReference>